<sequence length="132" mass="15384">MTDNVNDKKNIEACKKFYHQHKIAFNTDNGIPDYSSSKDWSFTRTYDKKDVEAWNKAYDNAIDKLQKSDFDIAKHTKKNNLNAQAMCRFILSSISYGGEKRKAFKGKDFDALQKETAKYYDKSKARKEALDF</sequence>
<dbReference type="EMBL" id="AE017125">
    <property type="protein sequence ID" value="AAP77556.1"/>
    <property type="molecule type" value="Genomic_DNA"/>
</dbReference>
<dbReference type="Proteomes" id="UP000002495">
    <property type="component" value="Chromosome"/>
</dbReference>
<dbReference type="KEGG" id="hhe:HH_0959"/>
<reference evidence="1 2" key="1">
    <citation type="journal article" date="2003" name="Proc. Natl. Acad. Sci. U.S.A.">
        <title>The complete genome sequence of the carcinogenic bacterium Helicobacter hepaticus.</title>
        <authorList>
            <person name="Suerbaum S."/>
            <person name="Josenhans C."/>
            <person name="Sterzenbach T."/>
            <person name="Drescher B."/>
            <person name="Brandt P."/>
            <person name="Bell M."/>
            <person name="Droege M."/>
            <person name="Fartmann B."/>
            <person name="Fischer H.-P."/>
            <person name="Ge Z."/>
            <person name="Hoerster A."/>
            <person name="Holland R."/>
            <person name="Klein K."/>
            <person name="Koenig J."/>
            <person name="Macko L."/>
            <person name="Mendz G.L."/>
            <person name="Nyakatura G."/>
            <person name="Schauer D.B."/>
            <person name="Shen Z."/>
            <person name="Weber J."/>
            <person name="Frosch M."/>
            <person name="Fox J.G."/>
        </authorList>
    </citation>
    <scope>NUCLEOTIDE SEQUENCE [LARGE SCALE GENOMIC DNA]</scope>
    <source>
        <strain evidence="2">ATCC 51449 / 3B1</strain>
    </source>
</reference>
<gene>
    <name evidence="1" type="ordered locus">HH_0959</name>
</gene>
<name>Q7VHK8_HELHP</name>
<evidence type="ECO:0000313" key="2">
    <source>
        <dbReference type="Proteomes" id="UP000002495"/>
    </source>
</evidence>
<proteinExistence type="predicted"/>
<keyword evidence="2" id="KW-1185">Reference proteome</keyword>
<dbReference type="STRING" id="235279.HH_0959"/>
<evidence type="ECO:0000313" key="1">
    <source>
        <dbReference type="EMBL" id="AAP77556.1"/>
    </source>
</evidence>
<dbReference type="AlphaFoldDB" id="Q7VHK8"/>
<organism evidence="1 2">
    <name type="scientific">Helicobacter hepaticus (strain ATCC 51449 / 3B1)</name>
    <dbReference type="NCBI Taxonomy" id="235279"/>
    <lineage>
        <taxon>Bacteria</taxon>
        <taxon>Pseudomonadati</taxon>
        <taxon>Campylobacterota</taxon>
        <taxon>Epsilonproteobacteria</taxon>
        <taxon>Campylobacterales</taxon>
        <taxon>Helicobacteraceae</taxon>
        <taxon>Helicobacter</taxon>
    </lineage>
</organism>
<dbReference type="HOGENOM" id="CLU_1914153_0_0_7"/>
<protein>
    <submittedName>
        <fullName evidence="1">Uncharacterized protein</fullName>
    </submittedName>
</protein>
<accession>Q7VHK8</accession>